<dbReference type="Proteomes" id="UP000245263">
    <property type="component" value="Chromosome 1"/>
</dbReference>
<gene>
    <name evidence="1" type="ORF">LPTSP3_g14220</name>
</gene>
<keyword evidence="2" id="KW-1185">Reference proteome</keyword>
<accession>A0ABM7UID2</accession>
<dbReference type="RefSeq" id="WP_109018917.1">
    <property type="nucleotide sequence ID" value="NZ_AP025028.1"/>
</dbReference>
<evidence type="ECO:0008006" key="3">
    <source>
        <dbReference type="Google" id="ProtNLM"/>
    </source>
</evidence>
<evidence type="ECO:0000313" key="1">
    <source>
        <dbReference type="EMBL" id="BDA78492.1"/>
    </source>
</evidence>
<proteinExistence type="predicted"/>
<name>A0ABM7UID2_9LEPT</name>
<reference evidence="1 2" key="1">
    <citation type="submission" date="2021-08" db="EMBL/GenBank/DDBJ databases">
        <title>Complete genome sequence of Leptospira kobayashii strain E30.</title>
        <authorList>
            <person name="Nakao R."/>
            <person name="Nakamura S."/>
            <person name="Masuzawa T."/>
            <person name="Koizumi N."/>
        </authorList>
    </citation>
    <scope>NUCLEOTIDE SEQUENCE [LARGE SCALE GENOMIC DNA]</scope>
    <source>
        <strain evidence="1 2">E30</strain>
    </source>
</reference>
<protein>
    <recommendedName>
        <fullName evidence="3">Flagellar protein FlgN</fullName>
    </recommendedName>
</protein>
<evidence type="ECO:0000313" key="2">
    <source>
        <dbReference type="Proteomes" id="UP000245263"/>
    </source>
</evidence>
<organism evidence="1 2">
    <name type="scientific">Leptospira kobayashii</name>
    <dbReference type="NCBI Taxonomy" id="1917830"/>
    <lineage>
        <taxon>Bacteria</taxon>
        <taxon>Pseudomonadati</taxon>
        <taxon>Spirochaetota</taxon>
        <taxon>Spirochaetia</taxon>
        <taxon>Leptospirales</taxon>
        <taxon>Leptospiraceae</taxon>
        <taxon>Leptospira</taxon>
    </lineage>
</organism>
<sequence>MSRKASDISFYEKKYKLLSLLFSNLQEEEKLLSYGDSDSAVKLEFKNESIIRKLETLDREAYEIGDSHPSSEEEIEFAEKVFHLLDEARDAQLRVQNLLEKEMNSAKKELWEFRVKRKLKSHFLQNSGLSWTKNYC</sequence>
<dbReference type="EMBL" id="AP025028">
    <property type="protein sequence ID" value="BDA78492.1"/>
    <property type="molecule type" value="Genomic_DNA"/>
</dbReference>